<dbReference type="Gene3D" id="1.10.1740.10">
    <property type="match status" value="1"/>
</dbReference>
<dbReference type="GO" id="GO:0006352">
    <property type="term" value="P:DNA-templated transcription initiation"/>
    <property type="evidence" value="ECO:0007669"/>
    <property type="project" value="InterPro"/>
</dbReference>
<dbReference type="EMBL" id="PRLD01000007">
    <property type="protein sequence ID" value="RAW57190.1"/>
    <property type="molecule type" value="Genomic_DNA"/>
</dbReference>
<dbReference type="EMBL" id="NMTZ01000026">
    <property type="protein sequence ID" value="PDX83514.1"/>
    <property type="molecule type" value="Genomic_DNA"/>
</dbReference>
<dbReference type="NCBIfam" id="TIGR02937">
    <property type="entry name" value="sigma70-ECF"/>
    <property type="match status" value="1"/>
</dbReference>
<dbReference type="Proteomes" id="UP000250997">
    <property type="component" value="Unassembled WGS sequence"/>
</dbReference>
<dbReference type="Proteomes" id="UP000260782">
    <property type="component" value="Unassembled WGS sequence"/>
</dbReference>
<evidence type="ECO:0000313" key="18">
    <source>
        <dbReference type="EMBL" id="RGC16159.1"/>
    </source>
</evidence>
<dbReference type="GO" id="GO:0003677">
    <property type="term" value="F:DNA binding"/>
    <property type="evidence" value="ECO:0007669"/>
    <property type="project" value="UniProtKB-KW"/>
</dbReference>
<dbReference type="Pfam" id="PF04542">
    <property type="entry name" value="Sigma70_r2"/>
    <property type="match status" value="1"/>
</dbReference>
<dbReference type="EMBL" id="QVFB01000022">
    <property type="protein sequence ID" value="RGC16159.1"/>
    <property type="molecule type" value="Genomic_DNA"/>
</dbReference>
<dbReference type="Gene3D" id="1.10.10.10">
    <property type="entry name" value="Winged helix-like DNA-binding domain superfamily/Winged helix DNA-binding domain"/>
    <property type="match status" value="1"/>
</dbReference>
<evidence type="ECO:0000313" key="9">
    <source>
        <dbReference type="EMBL" id="PDX81679.1"/>
    </source>
</evidence>
<evidence type="ECO:0000313" key="8">
    <source>
        <dbReference type="EMBL" id="PDX77058.1"/>
    </source>
</evidence>
<dbReference type="Proteomes" id="UP000221015">
    <property type="component" value="Unassembled WGS sequence"/>
</dbReference>
<dbReference type="Proteomes" id="UP000260783">
    <property type="component" value="Unassembled WGS sequence"/>
</dbReference>
<dbReference type="GO" id="GO:0016987">
    <property type="term" value="F:sigma factor activity"/>
    <property type="evidence" value="ECO:0007669"/>
    <property type="project" value="UniProtKB-KW"/>
</dbReference>
<dbReference type="EMBL" id="NMTW01000007">
    <property type="protein sequence ID" value="PDX77058.1"/>
    <property type="molecule type" value="Genomic_DNA"/>
</dbReference>
<evidence type="ECO:0000313" key="26">
    <source>
        <dbReference type="Proteomes" id="UP000252378"/>
    </source>
</evidence>
<evidence type="ECO:0000313" key="12">
    <source>
        <dbReference type="EMBL" id="RAW50847.1"/>
    </source>
</evidence>
<dbReference type="PANTHER" id="PTHR43133">
    <property type="entry name" value="RNA POLYMERASE ECF-TYPE SIGMA FACTO"/>
    <property type="match status" value="1"/>
</dbReference>
<feature type="domain" description="RNA polymerase sigma factor 70 region 4 type 2" evidence="7">
    <location>
        <begin position="110"/>
        <end position="161"/>
    </location>
</feature>
<evidence type="ECO:0000313" key="16">
    <source>
        <dbReference type="EMBL" id="RGB80525.1"/>
    </source>
</evidence>
<dbReference type="EMBL" id="NMTS02000001">
    <property type="protein sequence ID" value="PLK30183.1"/>
    <property type="molecule type" value="Genomic_DNA"/>
</dbReference>
<evidence type="ECO:0000256" key="4">
    <source>
        <dbReference type="ARBA" id="ARBA00023125"/>
    </source>
</evidence>
<evidence type="ECO:0000256" key="3">
    <source>
        <dbReference type="ARBA" id="ARBA00023082"/>
    </source>
</evidence>
<dbReference type="InterPro" id="IPR013325">
    <property type="entry name" value="RNA_pol_sigma_r2"/>
</dbReference>
<evidence type="ECO:0000313" key="10">
    <source>
        <dbReference type="EMBL" id="PDX83514.1"/>
    </source>
</evidence>
<reference evidence="27 28" key="4">
    <citation type="submission" date="2018-08" db="EMBL/GenBank/DDBJ databases">
        <title>A genome reference for cultivated species of the human gut microbiota.</title>
        <authorList>
            <person name="Zou Y."/>
            <person name="Xue W."/>
            <person name="Luo G."/>
        </authorList>
    </citation>
    <scope>NUCLEOTIDE SEQUENCE [LARGE SCALE GENOMIC DNA]</scope>
    <source>
        <strain evidence="17 29">AF29-11BH</strain>
        <strain evidence="16 28">AF31-14AC</strain>
        <strain evidence="18 27">AM37-13AC</strain>
    </source>
</reference>
<evidence type="ECO:0000313" key="24">
    <source>
        <dbReference type="Proteomes" id="UP000251144"/>
    </source>
</evidence>
<dbReference type="Proteomes" id="UP000220005">
    <property type="component" value="Unassembled WGS sequence"/>
</dbReference>
<evidence type="ECO:0000313" key="14">
    <source>
        <dbReference type="EMBL" id="RAW57190.1"/>
    </source>
</evidence>
<feature type="domain" description="RNA polymerase sigma-70 region 2" evidence="6">
    <location>
        <begin position="15"/>
        <end position="82"/>
    </location>
</feature>
<dbReference type="InterPro" id="IPR036388">
    <property type="entry name" value="WH-like_DNA-bd_sf"/>
</dbReference>
<dbReference type="PANTHER" id="PTHR43133:SF8">
    <property type="entry name" value="RNA POLYMERASE SIGMA FACTOR HI_1459-RELATED"/>
    <property type="match status" value="1"/>
</dbReference>
<evidence type="ECO:0000256" key="2">
    <source>
        <dbReference type="ARBA" id="ARBA00023015"/>
    </source>
</evidence>
<reference evidence="23 24" key="3">
    <citation type="submission" date="2018-02" db="EMBL/GenBank/DDBJ databases">
        <title>Complete genome sequencing of Faecalibacterium prausnitzii strains isolated from the human gut.</title>
        <authorList>
            <person name="Fitzgerald B.C."/>
            <person name="Shkoporov A.N."/>
            <person name="Ross P.R."/>
            <person name="Hill C."/>
        </authorList>
    </citation>
    <scope>NUCLEOTIDE SEQUENCE [LARGE SCALE GENOMIC DNA]</scope>
    <source>
        <strain evidence="14 25">APC923/51-1</strain>
        <strain evidence="12 23">APC942/18-1</strain>
        <strain evidence="13 24">APC942/32-1</strain>
        <strain evidence="15 26">ATCC 27768</strain>
    </source>
</reference>
<keyword evidence="2" id="KW-0805">Transcription regulation</keyword>
<sequence>MKLKEVMTSMDYEKLYKAYYLQVYSYTISLAKNREIAEEITQNTFYKAVSTTSQFKGKSDELTWLCSIAKNLYHDEMRSRQRVADVSEINDLPSNENVENSVADSDMAFRIHLVLHRLEEPYKEVFQLRVFGELSFSQIAAIFGKTESWARVTYHRAKLKIQERMDEKHE</sequence>
<evidence type="ECO:0000313" key="29">
    <source>
        <dbReference type="Proteomes" id="UP000260783"/>
    </source>
</evidence>
<dbReference type="Pfam" id="PF08281">
    <property type="entry name" value="Sigma70_r4_2"/>
    <property type="match status" value="1"/>
</dbReference>
<dbReference type="Proteomes" id="UP000252378">
    <property type="component" value="Unassembled WGS sequence"/>
</dbReference>
<dbReference type="OrthoDB" id="9795666at2"/>
<dbReference type="EMBL" id="QVES01000037">
    <property type="protein sequence ID" value="RGB80525.1"/>
    <property type="molecule type" value="Genomic_DNA"/>
</dbReference>
<proteinExistence type="inferred from homology"/>
<dbReference type="EMBL" id="PXUP01000022">
    <property type="protein sequence ID" value="RCH43314.1"/>
    <property type="molecule type" value="Genomic_DNA"/>
</dbReference>
<dbReference type="GeneID" id="90660016"/>
<dbReference type="InterPro" id="IPR013249">
    <property type="entry name" value="RNA_pol_sigma70_r4_t2"/>
</dbReference>
<protein>
    <submittedName>
        <fullName evidence="9">RNA polymerase sigma factor</fullName>
    </submittedName>
</protein>
<keyword evidence="3" id="KW-0731">Sigma factor</keyword>
<dbReference type="SUPFAM" id="SSF88659">
    <property type="entry name" value="Sigma3 and sigma4 domains of RNA polymerase sigma factors"/>
    <property type="match status" value="1"/>
</dbReference>
<evidence type="ECO:0000313" key="17">
    <source>
        <dbReference type="EMBL" id="RGB91465.1"/>
    </source>
</evidence>
<evidence type="ECO:0000313" key="25">
    <source>
        <dbReference type="Proteomes" id="UP000251281"/>
    </source>
</evidence>
<dbReference type="Proteomes" id="UP000220157">
    <property type="component" value="Unassembled WGS sequence"/>
</dbReference>
<comment type="caution">
    <text evidence="9">The sequence shown here is derived from an EMBL/GenBank/DDBJ whole genome shotgun (WGS) entry which is preliminary data.</text>
</comment>
<dbReference type="AlphaFoldDB" id="A0A2A7ARH0"/>
<name>A0A2A7ARH0_9FIRM</name>
<evidence type="ECO:0000256" key="5">
    <source>
        <dbReference type="ARBA" id="ARBA00023163"/>
    </source>
</evidence>
<evidence type="ECO:0000313" key="28">
    <source>
        <dbReference type="Proteomes" id="UP000260782"/>
    </source>
</evidence>
<dbReference type="Proteomes" id="UP000220480">
    <property type="component" value="Unassembled WGS sequence"/>
</dbReference>
<gene>
    <name evidence="14" type="ORF">C4N24_08170</name>
    <name evidence="13" type="ORF">C4N26_01280</name>
    <name evidence="12" type="ORF">C4N27_05390</name>
    <name evidence="15" type="ORF">C7J97_12605</name>
    <name evidence="11" type="ORF">CGS50_000700</name>
    <name evidence="8" type="ORF">CGS56_01305</name>
    <name evidence="9" type="ORF">CGS58_06285</name>
    <name evidence="10" type="ORF">CGS59_11575</name>
    <name evidence="18" type="ORF">DW855_12195</name>
    <name evidence="17" type="ORF">DWZ04_15980</name>
    <name evidence="16" type="ORF">DWZ25_15480</name>
</gene>
<reference evidence="19 20" key="1">
    <citation type="journal article" date="2017" name="Front. Microbiol.">
        <title>New Insights into the Diversity of the Genus Faecalibacterium.</title>
        <authorList>
            <person name="Benevides L."/>
            <person name="Burman S."/>
            <person name="Martin R."/>
            <person name="Robert V."/>
            <person name="Thomas M."/>
            <person name="Miquel S."/>
            <person name="Chain F."/>
            <person name="Sokol H."/>
            <person name="Bermudez-Humaran L.G."/>
            <person name="Morrison M."/>
            <person name="Langella P."/>
            <person name="Azevedo V.A."/>
            <person name="Chatel J.M."/>
            <person name="Soares S."/>
        </authorList>
    </citation>
    <scope>NUCLEOTIDE SEQUENCE [LARGE SCALE GENOMIC DNA]</scope>
    <source>
        <strain evidence="11 22">CNCM I 4542</strain>
        <strain evidence="8 20">CNCM I 4573</strain>
        <strain evidence="9 19">CNCM I 4575</strain>
        <strain evidence="10 21">CNCM I 4644</strain>
    </source>
</reference>
<evidence type="ECO:0000259" key="6">
    <source>
        <dbReference type="Pfam" id="PF04542"/>
    </source>
</evidence>
<dbReference type="SUPFAM" id="SSF88946">
    <property type="entry name" value="Sigma2 domain of RNA polymerase sigma factors"/>
    <property type="match status" value="1"/>
</dbReference>
<evidence type="ECO:0000313" key="20">
    <source>
        <dbReference type="Proteomes" id="UP000220157"/>
    </source>
</evidence>
<comment type="similarity">
    <text evidence="1">Belongs to the sigma-70 factor family. ECF subfamily.</text>
</comment>
<evidence type="ECO:0000313" key="27">
    <source>
        <dbReference type="Proteomes" id="UP000260733"/>
    </source>
</evidence>
<evidence type="ECO:0000313" key="11">
    <source>
        <dbReference type="EMBL" id="PLK30183.1"/>
    </source>
</evidence>
<dbReference type="InterPro" id="IPR007627">
    <property type="entry name" value="RNA_pol_sigma70_r2"/>
</dbReference>
<dbReference type="Proteomes" id="UP000251144">
    <property type="component" value="Unassembled WGS sequence"/>
</dbReference>
<dbReference type="Proteomes" id="UP000260733">
    <property type="component" value="Unassembled WGS sequence"/>
</dbReference>
<dbReference type="EMBL" id="PRLA01000003">
    <property type="protein sequence ID" value="RAW50847.1"/>
    <property type="molecule type" value="Genomic_DNA"/>
</dbReference>
<keyword evidence="4" id="KW-0238">DNA-binding</keyword>
<dbReference type="RefSeq" id="WP_003533443.1">
    <property type="nucleotide sequence ID" value="NZ_CABMES010000002.1"/>
</dbReference>
<evidence type="ECO:0000313" key="15">
    <source>
        <dbReference type="EMBL" id="RCH43314.1"/>
    </source>
</evidence>
<evidence type="ECO:0000259" key="7">
    <source>
        <dbReference type="Pfam" id="PF08281"/>
    </source>
</evidence>
<dbReference type="InterPro" id="IPR013324">
    <property type="entry name" value="RNA_pol_sigma_r3/r4-like"/>
</dbReference>
<evidence type="ECO:0000313" key="19">
    <source>
        <dbReference type="Proteomes" id="UP000220005"/>
    </source>
</evidence>
<reference evidence="9" key="2">
    <citation type="submission" date="2017-07" db="EMBL/GenBank/DDBJ databases">
        <authorList>
            <person name="Sun Z.S."/>
            <person name="Albrecht U."/>
            <person name="Echele G."/>
            <person name="Lee C.C."/>
        </authorList>
    </citation>
    <scope>NUCLEOTIDE SEQUENCE</scope>
    <source>
        <strain evidence="11">CNCM I 4542</strain>
        <strain evidence="8">CNCM I 4573</strain>
        <strain evidence="9">CNCM I 4575</strain>
        <strain evidence="10">CNCM I 4644</strain>
    </source>
</reference>
<dbReference type="EMBL" id="NMTY01000012">
    <property type="protein sequence ID" value="PDX81679.1"/>
    <property type="molecule type" value="Genomic_DNA"/>
</dbReference>
<dbReference type="EMBL" id="QVEW01000035">
    <property type="protein sequence ID" value="RGB91465.1"/>
    <property type="molecule type" value="Genomic_DNA"/>
</dbReference>
<evidence type="ECO:0000313" key="23">
    <source>
        <dbReference type="Proteomes" id="UP000250997"/>
    </source>
</evidence>
<evidence type="ECO:0000313" key="13">
    <source>
        <dbReference type="EMBL" id="RAW55652.1"/>
    </source>
</evidence>
<dbReference type="Proteomes" id="UP000251281">
    <property type="component" value="Unassembled WGS sequence"/>
</dbReference>
<organism evidence="9 19">
    <name type="scientific">Faecalibacterium prausnitzii</name>
    <dbReference type="NCBI Taxonomy" id="853"/>
    <lineage>
        <taxon>Bacteria</taxon>
        <taxon>Bacillati</taxon>
        <taxon>Bacillota</taxon>
        <taxon>Clostridia</taxon>
        <taxon>Eubacteriales</taxon>
        <taxon>Oscillospiraceae</taxon>
        <taxon>Faecalibacterium</taxon>
    </lineage>
</organism>
<keyword evidence="5" id="KW-0804">Transcription</keyword>
<dbReference type="EMBL" id="PRLB01000001">
    <property type="protein sequence ID" value="RAW55652.1"/>
    <property type="molecule type" value="Genomic_DNA"/>
</dbReference>
<dbReference type="CDD" id="cd06171">
    <property type="entry name" value="Sigma70_r4"/>
    <property type="match status" value="1"/>
</dbReference>
<evidence type="ECO:0000313" key="21">
    <source>
        <dbReference type="Proteomes" id="UP000220480"/>
    </source>
</evidence>
<dbReference type="InterPro" id="IPR014284">
    <property type="entry name" value="RNA_pol_sigma-70_dom"/>
</dbReference>
<dbReference type="InterPro" id="IPR039425">
    <property type="entry name" value="RNA_pol_sigma-70-like"/>
</dbReference>
<accession>A0A2A7ARH0</accession>
<evidence type="ECO:0000313" key="22">
    <source>
        <dbReference type="Proteomes" id="UP000221015"/>
    </source>
</evidence>
<evidence type="ECO:0000256" key="1">
    <source>
        <dbReference type="ARBA" id="ARBA00010641"/>
    </source>
</evidence>